<organism evidence="2 3">
    <name type="scientific">Rhodoferax potami</name>
    <dbReference type="NCBI Taxonomy" id="3068338"/>
    <lineage>
        <taxon>Bacteria</taxon>
        <taxon>Pseudomonadati</taxon>
        <taxon>Pseudomonadota</taxon>
        <taxon>Betaproteobacteria</taxon>
        <taxon>Burkholderiales</taxon>
        <taxon>Comamonadaceae</taxon>
        <taxon>Rhodoferax</taxon>
    </lineage>
</organism>
<evidence type="ECO:0000313" key="2">
    <source>
        <dbReference type="EMBL" id="MDT7518985.1"/>
    </source>
</evidence>
<protein>
    <submittedName>
        <fullName evidence="2">Zf-HC2 domain-containing protein</fullName>
    </submittedName>
</protein>
<sequence length="70" mass="8260">MKLLRRTCKETAALLVAREDRALPLNDRVALYFHLLACKACPRFEKQLLTLRNSMQQWRHYRENDIDSAG</sequence>
<dbReference type="EMBL" id="JAVBIK010000001">
    <property type="protein sequence ID" value="MDT7518985.1"/>
    <property type="molecule type" value="Genomic_DNA"/>
</dbReference>
<reference evidence="2 3" key="1">
    <citation type="submission" date="2023-08" db="EMBL/GenBank/DDBJ databases">
        <title>Rhodoferax potami sp. nov. and Rhodoferax mekongensis sp. nov., isolated from the Mekong River in Thailand.</title>
        <authorList>
            <person name="Kitikhun S."/>
            <person name="Charoenyingcharoen P."/>
            <person name="Siriarchawattana P."/>
            <person name="Likhitrattanapisal S."/>
            <person name="Nilsakha T."/>
            <person name="Chanpet A."/>
            <person name="Rattanawaree P."/>
            <person name="Ingsriswang S."/>
        </authorList>
    </citation>
    <scope>NUCLEOTIDE SEQUENCE [LARGE SCALE GENOMIC DNA]</scope>
    <source>
        <strain evidence="2 3">TBRC 17660</strain>
    </source>
</reference>
<accession>A0ABU3KMI9</accession>
<dbReference type="RefSeq" id="WP_313874696.1">
    <property type="nucleotide sequence ID" value="NZ_JAVBIK010000001.1"/>
</dbReference>
<name>A0ABU3KMI9_9BURK</name>
<evidence type="ECO:0000313" key="3">
    <source>
        <dbReference type="Proteomes" id="UP001321700"/>
    </source>
</evidence>
<feature type="domain" description="Putative zinc-finger" evidence="1">
    <location>
        <begin position="8"/>
        <end position="41"/>
    </location>
</feature>
<keyword evidence="3" id="KW-1185">Reference proteome</keyword>
<dbReference type="Pfam" id="PF13490">
    <property type="entry name" value="zf-HC2"/>
    <property type="match status" value="1"/>
</dbReference>
<comment type="caution">
    <text evidence="2">The sequence shown here is derived from an EMBL/GenBank/DDBJ whole genome shotgun (WGS) entry which is preliminary data.</text>
</comment>
<dbReference type="InterPro" id="IPR027383">
    <property type="entry name" value="Znf_put"/>
</dbReference>
<gene>
    <name evidence="2" type="ORF">RAE19_09720</name>
</gene>
<proteinExistence type="predicted"/>
<evidence type="ECO:0000259" key="1">
    <source>
        <dbReference type="Pfam" id="PF13490"/>
    </source>
</evidence>
<dbReference type="Proteomes" id="UP001321700">
    <property type="component" value="Unassembled WGS sequence"/>
</dbReference>